<evidence type="ECO:0000313" key="1">
    <source>
        <dbReference type="EMBL" id="KFC81871.1"/>
    </source>
</evidence>
<dbReference type="STRING" id="1006004.GBAG_2057"/>
<keyword evidence="2" id="KW-1185">Reference proteome</keyword>
<protein>
    <submittedName>
        <fullName evidence="1">Uncharacterized protein</fullName>
    </submittedName>
</protein>
<comment type="caution">
    <text evidence="1">The sequence shown here is derived from an EMBL/GenBank/DDBJ whole genome shotgun (WGS) entry which is preliminary data.</text>
</comment>
<dbReference type="Proteomes" id="UP000028653">
    <property type="component" value="Unassembled WGS sequence"/>
</dbReference>
<proteinExistence type="predicted"/>
<dbReference type="AlphaFoldDB" id="A0A085GDS6"/>
<dbReference type="eggNOG" id="ENOG5033FX8">
    <property type="taxonomic scope" value="Bacteria"/>
</dbReference>
<organism evidence="1 2">
    <name type="scientific">Buttiauxella agrestis ATCC 33320</name>
    <dbReference type="NCBI Taxonomy" id="1006004"/>
    <lineage>
        <taxon>Bacteria</taxon>
        <taxon>Pseudomonadati</taxon>
        <taxon>Pseudomonadota</taxon>
        <taxon>Gammaproteobacteria</taxon>
        <taxon>Enterobacterales</taxon>
        <taxon>Enterobacteriaceae</taxon>
        <taxon>Buttiauxella</taxon>
    </lineage>
</organism>
<name>A0A085GDS6_9ENTR</name>
<reference evidence="1 2" key="1">
    <citation type="submission" date="2014-05" db="EMBL/GenBank/DDBJ databases">
        <title>ATOL: Assembling a taxonomically balanced genome-scale reconstruction of the evolutionary history of the Enterobacteriaceae.</title>
        <authorList>
            <person name="Plunkett G.III."/>
            <person name="Neeno-Eckwall E.C."/>
            <person name="Glasner J.D."/>
            <person name="Perna N.T."/>
        </authorList>
    </citation>
    <scope>NUCLEOTIDE SEQUENCE [LARGE SCALE GENOMIC DNA]</scope>
    <source>
        <strain evidence="1 2">ATCC 33320</strain>
    </source>
</reference>
<evidence type="ECO:0000313" key="2">
    <source>
        <dbReference type="Proteomes" id="UP000028653"/>
    </source>
</evidence>
<accession>A0A085GDS6</accession>
<sequence length="63" mass="7550">MLIKLRNSFYQVECDAFANLATELLDIQPKFRRAMSPVRKTRYLNHLRMFANQPVDEKRVDIH</sequence>
<gene>
    <name evidence="1" type="ORF">GBAG_2057</name>
</gene>
<dbReference type="EMBL" id="JMPI01000029">
    <property type="protein sequence ID" value="KFC81871.1"/>
    <property type="molecule type" value="Genomic_DNA"/>
</dbReference>